<proteinExistence type="predicted"/>
<name>M0M384_9EURY</name>
<dbReference type="eggNOG" id="arCOG04663">
    <property type="taxonomic scope" value="Archaea"/>
</dbReference>
<dbReference type="EMBL" id="AOMB01000022">
    <property type="protein sequence ID" value="EMA39044.1"/>
    <property type="molecule type" value="Genomic_DNA"/>
</dbReference>
<keyword evidence="1" id="KW-0812">Transmembrane</keyword>
<keyword evidence="3" id="KW-1185">Reference proteome</keyword>
<organism evidence="2 3">
    <name type="scientific">Halococcus hamelinensis 100A6</name>
    <dbReference type="NCBI Taxonomy" id="1132509"/>
    <lineage>
        <taxon>Archaea</taxon>
        <taxon>Methanobacteriati</taxon>
        <taxon>Methanobacteriota</taxon>
        <taxon>Stenosarchaea group</taxon>
        <taxon>Halobacteria</taxon>
        <taxon>Halobacteriales</taxon>
        <taxon>Halococcaceae</taxon>
        <taxon>Halococcus</taxon>
    </lineage>
</organism>
<dbReference type="Proteomes" id="UP000011566">
    <property type="component" value="Unassembled WGS sequence"/>
</dbReference>
<feature type="transmembrane region" description="Helical" evidence="1">
    <location>
        <begin position="160"/>
        <end position="181"/>
    </location>
</feature>
<evidence type="ECO:0000313" key="2">
    <source>
        <dbReference type="EMBL" id="EMA39044.1"/>
    </source>
</evidence>
<sequence length="195" mass="20641">MSRADLGRVIESERTNAWLAWGVVVAVGASAVAATVRGNLLGALFAASIVVVAVLPPASFRSRWTMVPWEILAIAAFPTLGRAVAPAVVGDVATYVSVAALALVVAVELHLFTAIEMSYRFAVAFVVLTTMATAGVWALVRWVADGYLGTGFLTTETALMWEFVASTVAGVGAGIVFEGYVRRRVHTDRFPGAKR</sequence>
<feature type="transmembrane region" description="Helical" evidence="1">
    <location>
        <begin position="40"/>
        <end position="59"/>
    </location>
</feature>
<dbReference type="RefSeq" id="WP_007692589.1">
    <property type="nucleotide sequence ID" value="NZ_AJRK01000209.1"/>
</dbReference>
<comment type="caution">
    <text evidence="2">The sequence shown here is derived from an EMBL/GenBank/DDBJ whole genome shotgun (WGS) entry which is preliminary data.</text>
</comment>
<keyword evidence="1" id="KW-1133">Transmembrane helix</keyword>
<dbReference type="OrthoDB" id="342532at2157"/>
<evidence type="ECO:0000313" key="3">
    <source>
        <dbReference type="Proteomes" id="UP000011566"/>
    </source>
</evidence>
<feature type="transmembrane region" description="Helical" evidence="1">
    <location>
        <begin position="95"/>
        <end position="114"/>
    </location>
</feature>
<feature type="transmembrane region" description="Helical" evidence="1">
    <location>
        <begin position="16"/>
        <end position="34"/>
    </location>
</feature>
<reference evidence="2 3" key="1">
    <citation type="journal article" date="2014" name="PLoS Genet.">
        <title>Phylogenetically driven sequencing of extremely halophilic archaea reveals strategies for static and dynamic osmo-response.</title>
        <authorList>
            <person name="Becker E.A."/>
            <person name="Seitzer P.M."/>
            <person name="Tritt A."/>
            <person name="Larsen D."/>
            <person name="Krusor M."/>
            <person name="Yao A.I."/>
            <person name="Wu D."/>
            <person name="Madern D."/>
            <person name="Eisen J.A."/>
            <person name="Darling A.E."/>
            <person name="Facciotti M.T."/>
        </authorList>
    </citation>
    <scope>NUCLEOTIDE SEQUENCE [LARGE SCALE GENOMIC DNA]</scope>
    <source>
        <strain evidence="2 3">100A6</strain>
    </source>
</reference>
<feature type="transmembrane region" description="Helical" evidence="1">
    <location>
        <begin position="71"/>
        <end position="89"/>
    </location>
</feature>
<feature type="transmembrane region" description="Helical" evidence="1">
    <location>
        <begin position="121"/>
        <end position="140"/>
    </location>
</feature>
<protein>
    <submittedName>
        <fullName evidence="2">Uncharacterized protein</fullName>
    </submittedName>
</protein>
<accession>M0M384</accession>
<keyword evidence="1" id="KW-0472">Membrane</keyword>
<evidence type="ECO:0000256" key="1">
    <source>
        <dbReference type="SAM" id="Phobius"/>
    </source>
</evidence>
<dbReference type="PATRIC" id="fig|1132509.6.peg.1773"/>
<gene>
    <name evidence="2" type="ORF">C447_07803</name>
</gene>
<dbReference type="AlphaFoldDB" id="M0M384"/>